<dbReference type="Pfam" id="PF00106">
    <property type="entry name" value="adh_short"/>
    <property type="match status" value="1"/>
</dbReference>
<evidence type="ECO:0000256" key="1">
    <source>
        <dbReference type="ARBA" id="ARBA00006484"/>
    </source>
</evidence>
<comment type="similarity">
    <text evidence="1">Belongs to the short-chain dehydrogenases/reductases (SDR) family.</text>
</comment>
<dbReference type="PANTHER" id="PTHR42760:SF122">
    <property type="entry name" value="NAD(P)-BINDING PROTEIN"/>
    <property type="match status" value="1"/>
</dbReference>
<dbReference type="RefSeq" id="XP_047765711.1">
    <property type="nucleotide sequence ID" value="XM_047910795.1"/>
</dbReference>
<reference evidence="2" key="2">
    <citation type="journal article" date="2022" name="Microb. Genom.">
        <title>A chromosome-scale genome assembly of the tomato pathogen Cladosporium fulvum reveals a compartmentalized genome architecture and the presence of a dispensable chromosome.</title>
        <authorList>
            <person name="Zaccaron A.Z."/>
            <person name="Chen L.H."/>
            <person name="Samaras A."/>
            <person name="Stergiopoulos I."/>
        </authorList>
    </citation>
    <scope>NUCLEOTIDE SEQUENCE</scope>
    <source>
        <strain evidence="2">Race5_Kim</strain>
    </source>
</reference>
<accession>A0A9Q8PF66</accession>
<keyword evidence="3" id="KW-1185">Reference proteome</keyword>
<evidence type="ECO:0000313" key="2">
    <source>
        <dbReference type="EMBL" id="UJO21345.1"/>
    </source>
</evidence>
<organism evidence="2 3">
    <name type="scientific">Passalora fulva</name>
    <name type="common">Tomato leaf mold</name>
    <name type="synonym">Cladosporium fulvum</name>
    <dbReference type="NCBI Taxonomy" id="5499"/>
    <lineage>
        <taxon>Eukaryota</taxon>
        <taxon>Fungi</taxon>
        <taxon>Dikarya</taxon>
        <taxon>Ascomycota</taxon>
        <taxon>Pezizomycotina</taxon>
        <taxon>Dothideomycetes</taxon>
        <taxon>Dothideomycetidae</taxon>
        <taxon>Mycosphaerellales</taxon>
        <taxon>Mycosphaerellaceae</taxon>
        <taxon>Fulvia</taxon>
    </lineage>
</organism>
<dbReference type="Gene3D" id="3.40.50.720">
    <property type="entry name" value="NAD(P)-binding Rossmann-like Domain"/>
    <property type="match status" value="1"/>
</dbReference>
<evidence type="ECO:0000313" key="3">
    <source>
        <dbReference type="Proteomes" id="UP000756132"/>
    </source>
</evidence>
<dbReference type="InterPro" id="IPR036291">
    <property type="entry name" value="NAD(P)-bd_dom_sf"/>
</dbReference>
<reference evidence="2" key="1">
    <citation type="submission" date="2021-12" db="EMBL/GenBank/DDBJ databases">
        <authorList>
            <person name="Zaccaron A."/>
            <person name="Stergiopoulos I."/>
        </authorList>
    </citation>
    <scope>NUCLEOTIDE SEQUENCE</scope>
    <source>
        <strain evidence="2">Race5_Kim</strain>
    </source>
</reference>
<dbReference type="GO" id="GO:0006633">
    <property type="term" value="P:fatty acid biosynthetic process"/>
    <property type="evidence" value="ECO:0007669"/>
    <property type="project" value="TreeGrafter"/>
</dbReference>
<dbReference type="EMBL" id="CP090170">
    <property type="protein sequence ID" value="UJO21345.1"/>
    <property type="molecule type" value="Genomic_DNA"/>
</dbReference>
<protein>
    <submittedName>
        <fullName evidence="2">Short chain dehydrogenase</fullName>
    </submittedName>
</protein>
<dbReference type="AlphaFoldDB" id="A0A9Q8PF66"/>
<proteinExistence type="inferred from homology"/>
<dbReference type="GO" id="GO:0048038">
    <property type="term" value="F:quinone binding"/>
    <property type="evidence" value="ECO:0007669"/>
    <property type="project" value="TreeGrafter"/>
</dbReference>
<name>A0A9Q8PF66_PASFU</name>
<dbReference type="SUPFAM" id="SSF51735">
    <property type="entry name" value="NAD(P)-binding Rossmann-fold domains"/>
    <property type="match status" value="1"/>
</dbReference>
<dbReference type="InterPro" id="IPR002347">
    <property type="entry name" value="SDR_fam"/>
</dbReference>
<dbReference type="Proteomes" id="UP000756132">
    <property type="component" value="Chromosome 8"/>
</dbReference>
<dbReference type="GeneID" id="71991525"/>
<dbReference type="GO" id="GO:0016616">
    <property type="term" value="F:oxidoreductase activity, acting on the CH-OH group of donors, NAD or NADP as acceptor"/>
    <property type="evidence" value="ECO:0007669"/>
    <property type="project" value="TreeGrafter"/>
</dbReference>
<sequence>MAEAMPYSGESLQYDYPSFPFPIPIKIWHIDTYPALSPTGRASGRTVVIAGASGGIGRTTATSFVKGGAAHIAFLGRKKEALRETQRQVTATNASTISSIWVCDSTDAKILNEIADSVGSWDVQILCAGLMPGPSPIEAAPLNDWWSAFETNVKDAFITTQARQ</sequence>
<dbReference type="PANTHER" id="PTHR42760">
    <property type="entry name" value="SHORT-CHAIN DEHYDROGENASES/REDUCTASES FAMILY MEMBER"/>
    <property type="match status" value="1"/>
</dbReference>
<dbReference type="OrthoDB" id="1933717at2759"/>
<dbReference type="KEGG" id="ffu:CLAFUR5_11647"/>
<gene>
    <name evidence="2" type="ORF">CLAFUR5_11647</name>
</gene>